<sequence length="687" mass="68761">MLGSSVWACGARPCAWQPMQPRASTGRHTAAINAFKQHELGGMRLTVSGRQGVRNRLAVVHVAASTAAEPGTCSGSSVLVAVKVPDCPLQFGEHLRLVGSCAEMGGWDAKSAPSLDWQEGNNWVAELALPPGEHLFKLVIMRSDGEQQWEDGNNRELPVAVAAAPAGSPALRATCHFGDTTDMNLAELAPKAAMAEASATLPTPEPLPSVVGGTPMASSSSPDSALEAPVQPDGTSRKPTAVNGDGPGAPHPLPSLKDVSPMGPDAKDEASGVDGKRWATQQQEIIVEDDVKRQQQAAKELAESQRQSQAATTSKAMTDGRSQAWGQTTSKSGLLPVLLPLCAGGLFVGIAALNAVPGLELPSVMAGGSVGLNELSITTAGALTALQKSATELSSSVDLSGLSSSAADALTRLQTSAAELSSSVDVSGLSSSAAGALTRLQTSAAELSSSVDVSGLSSSAAGTLSALQTSAAELSSSVDVSGLSSGAAGALTRLQTSAAELSSSMDVSSLSSGAAGALAALQKSAAELSSSVDVSGLSDSAADALTRLQTSAAELSSSMDVSSLSSGAAGALAALQKSAAELSSSVDVSGLSDSAADALTRLQTSAAELSSSVDVSDVRSSAAGIVANLQKSAIELSSSVDVSSLQQSGKGLLTAFEASSNDVLANLKANSAALQESLAHGLSSLLK</sequence>
<dbReference type="STRING" id="554065.E1ZNN1"/>
<gene>
    <name evidence="3" type="ORF">CHLNCDRAFT_54374</name>
</gene>
<evidence type="ECO:0000256" key="1">
    <source>
        <dbReference type="SAM" id="MobiDB-lite"/>
    </source>
</evidence>
<accession>E1ZNN1</accession>
<name>E1ZNN1_CHLVA</name>
<dbReference type="Proteomes" id="UP000008141">
    <property type="component" value="Unassembled WGS sequence"/>
</dbReference>
<dbReference type="SMART" id="SM01065">
    <property type="entry name" value="CBM_2"/>
    <property type="match status" value="1"/>
</dbReference>
<dbReference type="PROSITE" id="PS51166">
    <property type="entry name" value="CBM20"/>
    <property type="match status" value="1"/>
</dbReference>
<dbReference type="EMBL" id="GL433855">
    <property type="protein sequence ID" value="EFN52713.1"/>
    <property type="molecule type" value="Genomic_DNA"/>
</dbReference>
<evidence type="ECO:0000313" key="4">
    <source>
        <dbReference type="Proteomes" id="UP000008141"/>
    </source>
</evidence>
<dbReference type="PANTHER" id="PTHR15048">
    <property type="entry name" value="STARCH-BINDING DOMAIN-CONTAINING PROTEIN 1"/>
    <property type="match status" value="1"/>
</dbReference>
<evidence type="ECO:0000259" key="2">
    <source>
        <dbReference type="PROSITE" id="PS51166"/>
    </source>
</evidence>
<feature type="region of interest" description="Disordered" evidence="1">
    <location>
        <begin position="290"/>
        <end position="327"/>
    </location>
</feature>
<dbReference type="OrthoDB" id="515916at2759"/>
<dbReference type="InterPro" id="IPR013784">
    <property type="entry name" value="Carb-bd-like_fold"/>
</dbReference>
<dbReference type="GO" id="GO:2001070">
    <property type="term" value="F:starch binding"/>
    <property type="evidence" value="ECO:0007669"/>
    <property type="project" value="InterPro"/>
</dbReference>
<dbReference type="GO" id="GO:0016020">
    <property type="term" value="C:membrane"/>
    <property type="evidence" value="ECO:0007669"/>
    <property type="project" value="TreeGrafter"/>
</dbReference>
<dbReference type="RefSeq" id="XP_005844815.1">
    <property type="nucleotide sequence ID" value="XM_005844753.1"/>
</dbReference>
<dbReference type="Pfam" id="PF00686">
    <property type="entry name" value="CBM_20"/>
    <property type="match status" value="1"/>
</dbReference>
<dbReference type="InterPro" id="IPR002044">
    <property type="entry name" value="CBM20"/>
</dbReference>
<feature type="compositionally biased region" description="Basic and acidic residues" evidence="1">
    <location>
        <begin position="265"/>
        <end position="277"/>
    </location>
</feature>
<dbReference type="InterPro" id="IPR013783">
    <property type="entry name" value="Ig-like_fold"/>
</dbReference>
<dbReference type="SUPFAM" id="SSF49452">
    <property type="entry name" value="Starch-binding domain-like"/>
    <property type="match status" value="1"/>
</dbReference>
<feature type="compositionally biased region" description="Polar residues" evidence="1">
    <location>
        <begin position="304"/>
        <end position="327"/>
    </location>
</feature>
<dbReference type="CDD" id="cd05467">
    <property type="entry name" value="CBM20"/>
    <property type="match status" value="1"/>
</dbReference>
<protein>
    <recommendedName>
        <fullName evidence="2">CBM20 domain-containing protein</fullName>
    </recommendedName>
</protein>
<reference evidence="3 4" key="1">
    <citation type="journal article" date="2010" name="Plant Cell">
        <title>The Chlorella variabilis NC64A genome reveals adaptation to photosymbiosis, coevolution with viruses, and cryptic sex.</title>
        <authorList>
            <person name="Blanc G."/>
            <person name="Duncan G."/>
            <person name="Agarkova I."/>
            <person name="Borodovsky M."/>
            <person name="Gurnon J."/>
            <person name="Kuo A."/>
            <person name="Lindquist E."/>
            <person name="Lucas S."/>
            <person name="Pangilinan J."/>
            <person name="Polle J."/>
            <person name="Salamov A."/>
            <person name="Terry A."/>
            <person name="Yamada T."/>
            <person name="Dunigan D.D."/>
            <person name="Grigoriev I.V."/>
            <person name="Claverie J.M."/>
            <person name="Van Etten J.L."/>
        </authorList>
    </citation>
    <scope>NUCLEOTIDE SEQUENCE [LARGE SCALE GENOMIC DNA]</scope>
    <source>
        <strain evidence="3 4">NC64A</strain>
    </source>
</reference>
<dbReference type="Gene3D" id="2.60.40.10">
    <property type="entry name" value="Immunoglobulins"/>
    <property type="match status" value="1"/>
</dbReference>
<feature type="region of interest" description="Disordered" evidence="1">
    <location>
        <begin position="196"/>
        <end position="277"/>
    </location>
</feature>
<dbReference type="AlphaFoldDB" id="E1ZNN1"/>
<keyword evidence="4" id="KW-1185">Reference proteome</keyword>
<proteinExistence type="predicted"/>
<dbReference type="InParanoid" id="E1ZNN1"/>
<dbReference type="GeneID" id="17351996"/>
<dbReference type="KEGG" id="cvr:CHLNCDRAFT_54374"/>
<feature type="domain" description="CBM20" evidence="2">
    <location>
        <begin position="70"/>
        <end position="179"/>
    </location>
</feature>
<dbReference type="PANTHER" id="PTHR15048:SF0">
    <property type="entry name" value="STARCH-BINDING DOMAIN-CONTAINING PROTEIN 1"/>
    <property type="match status" value="1"/>
</dbReference>
<dbReference type="eggNOG" id="ENOG502RV0M">
    <property type="taxonomic scope" value="Eukaryota"/>
</dbReference>
<evidence type="ECO:0000313" key="3">
    <source>
        <dbReference type="EMBL" id="EFN52713.1"/>
    </source>
</evidence>
<organism evidence="4">
    <name type="scientific">Chlorella variabilis</name>
    <name type="common">Green alga</name>
    <dbReference type="NCBI Taxonomy" id="554065"/>
    <lineage>
        <taxon>Eukaryota</taxon>
        <taxon>Viridiplantae</taxon>
        <taxon>Chlorophyta</taxon>
        <taxon>core chlorophytes</taxon>
        <taxon>Trebouxiophyceae</taxon>
        <taxon>Chlorellales</taxon>
        <taxon>Chlorellaceae</taxon>
        <taxon>Chlorella clade</taxon>
        <taxon>Chlorella</taxon>
    </lineage>
</organism>